<comment type="caution">
    <text evidence="1">The sequence shown here is derived from an EMBL/GenBank/DDBJ whole genome shotgun (WGS) entry which is preliminary data.</text>
</comment>
<dbReference type="Proteomes" id="UP000310158">
    <property type="component" value="Unassembled WGS sequence"/>
</dbReference>
<sequence length="225" mass="24251">MLAAPSHSLSASPHLPPLAHTVMSKMHSIPTVPRDDKGHPMLPLNVSIMTVVRLGELPSEEALPSACHPEAEVVYHCTILDGGNGPKFQIVADNIGAWSIVSATRLTPSFRIDSFEALNPPAQMFCIGGSQQPVHLNAPSEEMCEDDRGVAGRAHLANTTSLTQNCPLHCISTIHSSSYRCVHHCWTRLALPYPHPRVDMFGLASHRIGSPSIVNEQQALLGTPA</sequence>
<reference evidence="1 2" key="1">
    <citation type="submission" date="2019-02" db="EMBL/GenBank/DDBJ databases">
        <title>Genome sequencing of the rare red list fungi Bondarzewia mesenterica.</title>
        <authorList>
            <person name="Buettner E."/>
            <person name="Kellner H."/>
        </authorList>
    </citation>
    <scope>NUCLEOTIDE SEQUENCE [LARGE SCALE GENOMIC DNA]</scope>
    <source>
        <strain evidence="1 2">DSM 108281</strain>
    </source>
</reference>
<evidence type="ECO:0000313" key="2">
    <source>
        <dbReference type="Proteomes" id="UP000310158"/>
    </source>
</evidence>
<proteinExistence type="predicted"/>
<dbReference type="OrthoDB" id="285793at2759"/>
<gene>
    <name evidence="1" type="ORF">EW146_g7368</name>
</gene>
<accession>A0A4S4LMU9</accession>
<dbReference type="AlphaFoldDB" id="A0A4S4LMU9"/>
<name>A0A4S4LMU9_9AGAM</name>
<organism evidence="1 2">
    <name type="scientific">Bondarzewia mesenterica</name>
    <dbReference type="NCBI Taxonomy" id="1095465"/>
    <lineage>
        <taxon>Eukaryota</taxon>
        <taxon>Fungi</taxon>
        <taxon>Dikarya</taxon>
        <taxon>Basidiomycota</taxon>
        <taxon>Agaricomycotina</taxon>
        <taxon>Agaricomycetes</taxon>
        <taxon>Russulales</taxon>
        <taxon>Bondarzewiaceae</taxon>
        <taxon>Bondarzewia</taxon>
    </lineage>
</organism>
<protein>
    <submittedName>
        <fullName evidence="1">Uncharacterized protein</fullName>
    </submittedName>
</protein>
<keyword evidence="2" id="KW-1185">Reference proteome</keyword>
<evidence type="ECO:0000313" key="1">
    <source>
        <dbReference type="EMBL" id="THH12781.1"/>
    </source>
</evidence>
<dbReference type="EMBL" id="SGPL01000419">
    <property type="protein sequence ID" value="THH12781.1"/>
    <property type="molecule type" value="Genomic_DNA"/>
</dbReference>